<evidence type="ECO:0000313" key="3">
    <source>
        <dbReference type="Proteomes" id="UP000054262"/>
    </source>
</evidence>
<name>A0P793_9PROT</name>
<feature type="domain" description="Methyltransferase" evidence="1">
    <location>
        <begin position="49"/>
        <end position="151"/>
    </location>
</feature>
<dbReference type="InterPro" id="IPR053173">
    <property type="entry name" value="SAM-binding_MTase"/>
</dbReference>
<accession>A0P793</accession>
<keyword evidence="3" id="KW-1185">Reference proteome</keyword>
<evidence type="ECO:0000259" key="1">
    <source>
        <dbReference type="Pfam" id="PF13847"/>
    </source>
</evidence>
<organism evidence="2 3">
    <name type="scientific">Methylophilales bacterium HTCC2181</name>
    <dbReference type="NCBI Taxonomy" id="383631"/>
    <lineage>
        <taxon>Bacteria</taxon>
        <taxon>Pseudomonadati</taxon>
        <taxon>Pseudomonadota</taxon>
        <taxon>Betaproteobacteria</taxon>
        <taxon>Nitrosomonadales</taxon>
        <taxon>OM43 clade</taxon>
    </lineage>
</organism>
<dbReference type="Gene3D" id="3.40.50.150">
    <property type="entry name" value="Vaccinia Virus protein VP39"/>
    <property type="match status" value="1"/>
</dbReference>
<dbReference type="Proteomes" id="UP000054262">
    <property type="component" value="Unassembled WGS sequence"/>
</dbReference>
<sequence length="255" mass="29712">MNFKEIKKYWDDRASTDSTAQSTTQDVYLREIECNVLSERINKYKPRSVADMGCGDGRTTIKLSQKYLSSLFSGYDYSSHMISNANDLISTMSIHNLKFEQQDVCEKLTQYFDLIYTTRCLINLPSWDLQRDAIKNIHKALNKNGLYLMIENFIDGHENFNQVRKDFGLPEIGMRDHNNFFNRKELLDFISGYFSVVEEVNISSTYYLVSRVIYSKICSEKNLNIDYFNDHHRYAAGLPFSGEFGPVRLICLKKL</sequence>
<dbReference type="Pfam" id="PF13847">
    <property type="entry name" value="Methyltransf_31"/>
    <property type="match status" value="1"/>
</dbReference>
<dbReference type="OrthoDB" id="9791837at2"/>
<evidence type="ECO:0000313" key="2">
    <source>
        <dbReference type="EMBL" id="EAV47403.1"/>
    </source>
</evidence>
<proteinExistence type="predicted"/>
<comment type="caution">
    <text evidence="2">The sequence shown here is derived from an EMBL/GenBank/DDBJ whole genome shotgun (WGS) entry which is preliminary data.</text>
</comment>
<dbReference type="EMBL" id="AAUX01000001">
    <property type="protein sequence ID" value="EAV47403.1"/>
    <property type="molecule type" value="Genomic_DNA"/>
</dbReference>
<dbReference type="InterPro" id="IPR029063">
    <property type="entry name" value="SAM-dependent_MTases_sf"/>
</dbReference>
<protein>
    <recommendedName>
        <fullName evidence="1">Methyltransferase domain-containing protein</fullName>
    </recommendedName>
</protein>
<reference evidence="2 3" key="1">
    <citation type="submission" date="2006-11" db="EMBL/GenBank/DDBJ databases">
        <authorList>
            <person name="Giovannoni S."/>
            <person name="Vergin K."/>
            <person name="Ferriera S."/>
            <person name="Johnson J."/>
            <person name="Kravitz S."/>
            <person name="Beeson K."/>
            <person name="Sutton G."/>
            <person name="Rogers Y.-H."/>
            <person name="Friedman R."/>
            <person name="Frazier M."/>
            <person name="Venter J.C."/>
        </authorList>
    </citation>
    <scope>NUCLEOTIDE SEQUENCE [LARGE SCALE GENOMIC DNA]</scope>
    <source>
        <strain evidence="2 3">HTCC2181</strain>
    </source>
</reference>
<dbReference type="CDD" id="cd02440">
    <property type="entry name" value="AdoMet_MTases"/>
    <property type="match status" value="1"/>
</dbReference>
<dbReference type="SUPFAM" id="SSF53335">
    <property type="entry name" value="S-adenosyl-L-methionine-dependent methyltransferases"/>
    <property type="match status" value="1"/>
</dbReference>
<dbReference type="AlphaFoldDB" id="A0P793"/>
<dbReference type="PANTHER" id="PTHR45128">
    <property type="entry name" value="METHYLTRANSFERASE TYPE 11"/>
    <property type="match status" value="1"/>
</dbReference>
<gene>
    <name evidence="2" type="ORF">MB2181_04980</name>
</gene>
<dbReference type="InterPro" id="IPR025714">
    <property type="entry name" value="Methyltranfer_dom"/>
</dbReference>